<keyword evidence="1" id="KW-0812">Transmembrane</keyword>
<evidence type="ECO:0000256" key="1">
    <source>
        <dbReference type="SAM" id="Phobius"/>
    </source>
</evidence>
<gene>
    <name evidence="2" type="ORF">CROQUDRAFT_705624</name>
</gene>
<comment type="caution">
    <text evidence="2">The sequence shown here is derived from an EMBL/GenBank/DDBJ whole genome shotgun (WGS) entry which is preliminary data.</text>
</comment>
<name>A0A9P6T4U6_9BASI</name>
<dbReference type="EMBL" id="MU167889">
    <property type="protein sequence ID" value="KAG0139042.1"/>
    <property type="molecule type" value="Genomic_DNA"/>
</dbReference>
<proteinExistence type="predicted"/>
<protein>
    <submittedName>
        <fullName evidence="2">Uncharacterized protein</fullName>
    </submittedName>
</protein>
<evidence type="ECO:0000313" key="2">
    <source>
        <dbReference type="EMBL" id="KAG0139042.1"/>
    </source>
</evidence>
<evidence type="ECO:0000313" key="3">
    <source>
        <dbReference type="Proteomes" id="UP000886653"/>
    </source>
</evidence>
<sequence>MGNLEVVGVEVIGSYCDIRSSVFSIMTIYWFLFLPFYVIIYCRINSFIPLFIYSFITRESK</sequence>
<feature type="transmembrane region" description="Helical" evidence="1">
    <location>
        <begin position="28"/>
        <end position="56"/>
    </location>
</feature>
<dbReference type="Proteomes" id="UP000886653">
    <property type="component" value="Unassembled WGS sequence"/>
</dbReference>
<keyword evidence="1" id="KW-1133">Transmembrane helix</keyword>
<reference evidence="2" key="1">
    <citation type="submission" date="2013-11" db="EMBL/GenBank/DDBJ databases">
        <title>Genome sequence of the fusiform rust pathogen reveals effectors for host alternation and coevolution with pine.</title>
        <authorList>
            <consortium name="DOE Joint Genome Institute"/>
            <person name="Smith K."/>
            <person name="Pendleton A."/>
            <person name="Kubisiak T."/>
            <person name="Anderson C."/>
            <person name="Salamov A."/>
            <person name="Aerts A."/>
            <person name="Riley R."/>
            <person name="Clum A."/>
            <person name="Lindquist E."/>
            <person name="Ence D."/>
            <person name="Campbell M."/>
            <person name="Kronenberg Z."/>
            <person name="Feau N."/>
            <person name="Dhillon B."/>
            <person name="Hamelin R."/>
            <person name="Burleigh J."/>
            <person name="Smith J."/>
            <person name="Yandell M."/>
            <person name="Nelson C."/>
            <person name="Grigoriev I."/>
            <person name="Davis J."/>
        </authorList>
    </citation>
    <scope>NUCLEOTIDE SEQUENCE</scope>
    <source>
        <strain evidence="2">G11</strain>
    </source>
</reference>
<accession>A0A9P6T4U6</accession>
<keyword evidence="1" id="KW-0472">Membrane</keyword>
<dbReference type="AlphaFoldDB" id="A0A9P6T4U6"/>
<organism evidence="2 3">
    <name type="scientific">Cronartium quercuum f. sp. fusiforme G11</name>
    <dbReference type="NCBI Taxonomy" id="708437"/>
    <lineage>
        <taxon>Eukaryota</taxon>
        <taxon>Fungi</taxon>
        <taxon>Dikarya</taxon>
        <taxon>Basidiomycota</taxon>
        <taxon>Pucciniomycotina</taxon>
        <taxon>Pucciniomycetes</taxon>
        <taxon>Pucciniales</taxon>
        <taxon>Coleosporiaceae</taxon>
        <taxon>Cronartium</taxon>
    </lineage>
</organism>
<keyword evidence="3" id="KW-1185">Reference proteome</keyword>